<gene>
    <name evidence="1" type="ORF">HNR31_003450</name>
</gene>
<dbReference type="AlphaFoldDB" id="A0A7V9Z9N1"/>
<accession>A0A7V9Z9N1</accession>
<proteinExistence type="predicted"/>
<keyword evidence="2" id="KW-1185">Reference proteome</keyword>
<sequence length="71" mass="8111">MNDPYVLRFSHRAIAVDLLKTENRVLPQLVPYLPAEIPEPIFIGKPSHVYSWLFAGYPDIGNMNESNTIKI</sequence>
<dbReference type="Gene3D" id="3.30.200.20">
    <property type="entry name" value="Phosphorylase Kinase, domain 1"/>
    <property type="match status" value="1"/>
</dbReference>
<name>A0A7V9Z9N1_9BACL</name>
<protein>
    <submittedName>
        <fullName evidence="1">Uncharacterized protein</fullName>
    </submittedName>
</protein>
<dbReference type="Proteomes" id="UP000523087">
    <property type="component" value="Unassembled WGS sequence"/>
</dbReference>
<evidence type="ECO:0000313" key="1">
    <source>
        <dbReference type="EMBL" id="MBA2876632.1"/>
    </source>
</evidence>
<comment type="caution">
    <text evidence="1">The sequence shown here is derived from an EMBL/GenBank/DDBJ whole genome shotgun (WGS) entry which is preliminary data.</text>
</comment>
<reference evidence="1 2" key="1">
    <citation type="submission" date="2020-07" db="EMBL/GenBank/DDBJ databases">
        <title>Genomic Encyclopedia of Type Strains, Phase IV (KMG-IV): sequencing the most valuable type-strain genomes for metagenomic binning, comparative biology and taxonomic classification.</title>
        <authorList>
            <person name="Goeker M."/>
        </authorList>
    </citation>
    <scope>NUCLEOTIDE SEQUENCE [LARGE SCALE GENOMIC DNA]</scope>
    <source>
        <strain evidence="1 2">DSM 15730</strain>
    </source>
</reference>
<organism evidence="1 2">
    <name type="scientific">Thermaerobacillus caldiproteolyticus</name>
    <dbReference type="NCBI Taxonomy" id="247480"/>
    <lineage>
        <taxon>Bacteria</taxon>
        <taxon>Bacillati</taxon>
        <taxon>Bacillota</taxon>
        <taxon>Bacilli</taxon>
        <taxon>Bacillales</taxon>
        <taxon>Anoxybacillaceae</taxon>
        <taxon>Thermaerobacillus</taxon>
    </lineage>
</organism>
<evidence type="ECO:0000313" key="2">
    <source>
        <dbReference type="Proteomes" id="UP000523087"/>
    </source>
</evidence>
<dbReference type="EMBL" id="JACDUT010000015">
    <property type="protein sequence ID" value="MBA2876632.1"/>
    <property type="molecule type" value="Genomic_DNA"/>
</dbReference>